<dbReference type="Pfam" id="PF07944">
    <property type="entry name" value="Beta-AFase-like_GH127_cat"/>
    <property type="match status" value="1"/>
</dbReference>
<organism evidence="4 5">
    <name type="scientific">Caldanaerobius fijiensis DSM 17918</name>
    <dbReference type="NCBI Taxonomy" id="1121256"/>
    <lineage>
        <taxon>Bacteria</taxon>
        <taxon>Bacillati</taxon>
        <taxon>Bacillota</taxon>
        <taxon>Clostridia</taxon>
        <taxon>Thermoanaerobacterales</taxon>
        <taxon>Thermoanaerobacteraceae</taxon>
        <taxon>Caldanaerobius</taxon>
    </lineage>
</organism>
<dbReference type="InterPro" id="IPR008928">
    <property type="entry name" value="6-hairpin_glycosidase_sf"/>
</dbReference>
<name>A0A1M4ZNH4_9THEO</name>
<accession>A0A1M4ZNH4</accession>
<dbReference type="STRING" id="1121256.SAMN02746089_01459"/>
<dbReference type="InterPro" id="IPR049049">
    <property type="entry name" value="Beta-AFase-like_GH127_C"/>
</dbReference>
<evidence type="ECO:0000259" key="2">
    <source>
        <dbReference type="Pfam" id="PF20736"/>
    </source>
</evidence>
<dbReference type="InterPro" id="IPR049046">
    <property type="entry name" value="Beta-AFase-like_GH127_middle"/>
</dbReference>
<evidence type="ECO:0000313" key="5">
    <source>
        <dbReference type="Proteomes" id="UP000184088"/>
    </source>
</evidence>
<dbReference type="InterPro" id="IPR012878">
    <property type="entry name" value="Beta-AFase-like_GH127_cat"/>
</dbReference>
<keyword evidence="5" id="KW-1185">Reference proteome</keyword>
<evidence type="ECO:0000259" key="3">
    <source>
        <dbReference type="Pfam" id="PF20737"/>
    </source>
</evidence>
<dbReference type="PANTHER" id="PTHR43465:SF2">
    <property type="entry name" value="DUF1680 DOMAIN PROTEIN (AFU_ORTHOLOGUE AFUA_1G08910)"/>
    <property type="match status" value="1"/>
</dbReference>
<evidence type="ECO:0000313" key="4">
    <source>
        <dbReference type="EMBL" id="SHF19544.1"/>
    </source>
</evidence>
<dbReference type="InterPro" id="IPR049174">
    <property type="entry name" value="Beta-AFase-like"/>
</dbReference>
<evidence type="ECO:0008006" key="6">
    <source>
        <dbReference type="Google" id="ProtNLM"/>
    </source>
</evidence>
<feature type="domain" description="Non-reducing end beta-L-arabinofuranosidase-like GH127 C-terminal" evidence="3">
    <location>
        <begin position="504"/>
        <end position="596"/>
    </location>
</feature>
<dbReference type="EMBL" id="FQVH01000014">
    <property type="protein sequence ID" value="SHF19544.1"/>
    <property type="molecule type" value="Genomic_DNA"/>
</dbReference>
<dbReference type="RefSeq" id="WP_073343396.1">
    <property type="nucleotide sequence ID" value="NZ_FQVH01000014.1"/>
</dbReference>
<protein>
    <recommendedName>
        <fullName evidence="6">DUF1680 family protein</fullName>
    </recommendedName>
</protein>
<dbReference type="GO" id="GO:0005975">
    <property type="term" value="P:carbohydrate metabolic process"/>
    <property type="evidence" value="ECO:0007669"/>
    <property type="project" value="InterPro"/>
</dbReference>
<dbReference type="AlphaFoldDB" id="A0A1M4ZNH4"/>
<dbReference type="Pfam" id="PF20736">
    <property type="entry name" value="Glyco_hydro127M"/>
    <property type="match status" value="1"/>
</dbReference>
<evidence type="ECO:0000259" key="1">
    <source>
        <dbReference type="Pfam" id="PF07944"/>
    </source>
</evidence>
<gene>
    <name evidence="4" type="ORF">SAMN02746089_01459</name>
</gene>
<feature type="domain" description="Non-reducing end beta-L-arabinofuranosidase-like GH127 middle" evidence="2">
    <location>
        <begin position="406"/>
        <end position="502"/>
    </location>
</feature>
<dbReference type="OrthoDB" id="9757939at2"/>
<feature type="domain" description="Non-reducing end beta-L-arabinofuranosidase-like GH127 catalytic" evidence="1">
    <location>
        <begin position="16"/>
        <end position="396"/>
    </location>
</feature>
<proteinExistence type="predicted"/>
<sequence>MEKNAYQKLFEVPFTNVKIEDKFWAPKLKKHRETTLKVCLDKCEETGRISNFAKAGGTMKGEFEGIFFNDSDVYKVLEGIAYSLMNHPDPELEKKADEIIDLIASAQQQDGYLMTYFTLVEPDKRWTDMSKHEMYCGGHLIEAAVAYKQATGKEKLLNVARRLADHYDSMFGPGKRHWVPGHEEIELALVKLYRETGQEKYLKLAYWLLEERGHGYGKGEIWDKPDWGPKYCQDDKPIREMTDVSGHAVRAMYLYTGVADVAALIGEKEYVKALDRLWESVALRNMYITGGIGPSKYNEGFTHDYDLPNDTAYCETCASVGMVYWNHRMNMLHGDSKYADIVERAMYNGALAGVSLNGDRFFYVNPLESDGNHHRQEWYDCSCCPTQIARFIPSIGNYVYCTSEEGIWINLYIASKSTVKFNNNTVNLTQITDYPWDGKIDIIVEPEKENKFEINMRFPGWCKHAKISVNGTTVENLIINAGYIKLMKKWRRGDLITIDLDMPVERVYSNSKVKANTGKVALQRGPLVYCVEEVDNKDWSKVYVSTEAKFITEHMETLLGGATIIKIYNPGYEKPVIAVPYYAWDNREPGRMKVWLDEKRDNSDALYINVSH</sequence>
<dbReference type="PANTHER" id="PTHR43465">
    <property type="entry name" value="DUF1680 DOMAIN PROTEIN (AFU_ORTHOLOGUE AFUA_1G08910)"/>
    <property type="match status" value="1"/>
</dbReference>
<dbReference type="SUPFAM" id="SSF48208">
    <property type="entry name" value="Six-hairpin glycosidases"/>
    <property type="match status" value="1"/>
</dbReference>
<reference evidence="4 5" key="1">
    <citation type="submission" date="2016-11" db="EMBL/GenBank/DDBJ databases">
        <authorList>
            <person name="Jaros S."/>
            <person name="Januszkiewicz K."/>
            <person name="Wedrychowicz H."/>
        </authorList>
    </citation>
    <scope>NUCLEOTIDE SEQUENCE [LARGE SCALE GENOMIC DNA]</scope>
    <source>
        <strain evidence="4 5">DSM 17918</strain>
    </source>
</reference>
<dbReference type="Proteomes" id="UP000184088">
    <property type="component" value="Unassembled WGS sequence"/>
</dbReference>
<dbReference type="Pfam" id="PF20737">
    <property type="entry name" value="Glyco_hydro127C"/>
    <property type="match status" value="1"/>
</dbReference>